<reference evidence="2 3" key="1">
    <citation type="submission" date="2024-02" db="EMBL/GenBank/DDBJ databases">
        <title>Seven novel Bacillus-like species.</title>
        <authorList>
            <person name="Liu G."/>
        </authorList>
    </citation>
    <scope>NUCLEOTIDE SEQUENCE [LARGE SCALE GENOMIC DNA]</scope>
    <source>
        <strain evidence="2 3">FJAT-52991</strain>
    </source>
</reference>
<evidence type="ECO:0000313" key="2">
    <source>
        <dbReference type="EMBL" id="WXB93889.1"/>
    </source>
</evidence>
<keyword evidence="3" id="KW-1185">Reference proteome</keyword>
<keyword evidence="1" id="KW-0812">Transmembrane</keyword>
<dbReference type="RefSeq" id="WP_338753429.1">
    <property type="nucleotide sequence ID" value="NZ_CP147404.1"/>
</dbReference>
<sequence length="79" mass="8669">MIKGSVEKMNPKKARIYMWGFIALGLVSLLLTGASIPSIFGSQIGVNPFRVLKIIALISLVSAIVIYFKFLKIKKGDTI</sequence>
<evidence type="ECO:0000313" key="3">
    <source>
        <dbReference type="Proteomes" id="UP001387364"/>
    </source>
</evidence>
<feature type="transmembrane region" description="Helical" evidence="1">
    <location>
        <begin position="51"/>
        <end position="71"/>
    </location>
</feature>
<organism evidence="2 3">
    <name type="scientific">Bacillus kandeliae</name>
    <dbReference type="NCBI Taxonomy" id="3129297"/>
    <lineage>
        <taxon>Bacteria</taxon>
        <taxon>Bacillati</taxon>
        <taxon>Bacillota</taxon>
        <taxon>Bacilli</taxon>
        <taxon>Bacillales</taxon>
        <taxon>Bacillaceae</taxon>
        <taxon>Bacillus</taxon>
    </lineage>
</organism>
<dbReference type="EMBL" id="CP147404">
    <property type="protein sequence ID" value="WXB93889.1"/>
    <property type="molecule type" value="Genomic_DNA"/>
</dbReference>
<protein>
    <submittedName>
        <fullName evidence="2">Uncharacterized protein</fullName>
    </submittedName>
</protein>
<proteinExistence type="predicted"/>
<accession>A0ABZ2N8M4</accession>
<dbReference type="Proteomes" id="UP001387364">
    <property type="component" value="Chromosome"/>
</dbReference>
<keyword evidence="1" id="KW-1133">Transmembrane helix</keyword>
<keyword evidence="1" id="KW-0472">Membrane</keyword>
<evidence type="ECO:0000256" key="1">
    <source>
        <dbReference type="SAM" id="Phobius"/>
    </source>
</evidence>
<gene>
    <name evidence="2" type="ORF">WDJ61_04455</name>
</gene>
<name>A0ABZ2N8M4_9BACI</name>